<dbReference type="Gene3D" id="3.90.950.10">
    <property type="match status" value="1"/>
</dbReference>
<evidence type="ECO:0000256" key="2">
    <source>
        <dbReference type="ARBA" id="ARBA00001946"/>
    </source>
</evidence>
<comment type="catalytic activity">
    <reaction evidence="11">
        <text>XTP + H2O = XDP + phosphate + H(+)</text>
        <dbReference type="Rhea" id="RHEA:28406"/>
        <dbReference type="ChEBI" id="CHEBI:15377"/>
        <dbReference type="ChEBI" id="CHEBI:15378"/>
        <dbReference type="ChEBI" id="CHEBI:43474"/>
        <dbReference type="ChEBI" id="CHEBI:59884"/>
        <dbReference type="ChEBI" id="CHEBI:61314"/>
        <dbReference type="EC" id="3.6.1.73"/>
    </reaction>
</comment>
<dbReference type="InterPro" id="IPR029001">
    <property type="entry name" value="ITPase-like_fam"/>
</dbReference>
<accession>A0ABT9ZUR1</accession>
<keyword evidence="6" id="KW-0460">Magnesium</keyword>
<dbReference type="EC" id="3.6.1.73" evidence="9"/>
<dbReference type="InterPro" id="IPR026533">
    <property type="entry name" value="NTPase/PRRC1"/>
</dbReference>
<dbReference type="Proteomes" id="UP001230005">
    <property type="component" value="Unassembled WGS sequence"/>
</dbReference>
<keyword evidence="4" id="KW-0547">Nucleotide-binding</keyword>
<name>A0ABT9ZUR1_9BACI</name>
<comment type="cofactor">
    <cofactor evidence="1">
        <name>Mn(2+)</name>
        <dbReference type="ChEBI" id="CHEBI:29035"/>
    </cofactor>
</comment>
<dbReference type="InterPro" id="IPR050299">
    <property type="entry name" value="YjjX_NTPase"/>
</dbReference>
<evidence type="ECO:0000256" key="5">
    <source>
        <dbReference type="ARBA" id="ARBA00022801"/>
    </source>
</evidence>
<proteinExistence type="predicted"/>
<dbReference type="Pfam" id="PF01931">
    <property type="entry name" value="NTPase_I-T"/>
    <property type="match status" value="1"/>
</dbReference>
<gene>
    <name evidence="13" type="ORF">J2S74_002365</name>
</gene>
<comment type="caution">
    <text evidence="13">The sequence shown here is derived from an EMBL/GenBank/DDBJ whole genome shotgun (WGS) entry which is preliminary data.</text>
</comment>
<protein>
    <recommendedName>
        <fullName evidence="9">inosine/xanthosine triphosphatase</fullName>
        <ecNumber evidence="9">3.6.1.73</ecNumber>
    </recommendedName>
</protein>
<dbReference type="NCBIfam" id="NF002850">
    <property type="entry name" value="PRK03114.1"/>
    <property type="match status" value="1"/>
</dbReference>
<evidence type="ECO:0000256" key="1">
    <source>
        <dbReference type="ARBA" id="ARBA00001936"/>
    </source>
</evidence>
<evidence type="ECO:0000256" key="4">
    <source>
        <dbReference type="ARBA" id="ARBA00022741"/>
    </source>
</evidence>
<keyword evidence="3" id="KW-0479">Metal-binding</keyword>
<dbReference type="PANTHER" id="PTHR34699:SF2">
    <property type="entry name" value="NON-CANONICAL PURINE NTP PHOSPHATASE_PRRC1 DOMAIN-CONTAINING PROTEIN"/>
    <property type="match status" value="1"/>
</dbReference>
<evidence type="ECO:0000259" key="12">
    <source>
        <dbReference type="Pfam" id="PF01931"/>
    </source>
</evidence>
<keyword evidence="8" id="KW-0464">Manganese</keyword>
<comment type="cofactor">
    <cofactor evidence="2">
        <name>Mg(2+)</name>
        <dbReference type="ChEBI" id="CHEBI:18420"/>
    </cofactor>
</comment>
<dbReference type="SUPFAM" id="SSF52972">
    <property type="entry name" value="ITPase-like"/>
    <property type="match status" value="1"/>
</dbReference>
<keyword evidence="5" id="KW-0378">Hydrolase</keyword>
<keyword evidence="7" id="KW-0546">Nucleotide metabolism</keyword>
<comment type="catalytic activity">
    <reaction evidence="10">
        <text>ITP + H2O = IDP + phosphate + H(+)</text>
        <dbReference type="Rhea" id="RHEA:28330"/>
        <dbReference type="ChEBI" id="CHEBI:15377"/>
        <dbReference type="ChEBI" id="CHEBI:15378"/>
        <dbReference type="ChEBI" id="CHEBI:43474"/>
        <dbReference type="ChEBI" id="CHEBI:58280"/>
        <dbReference type="ChEBI" id="CHEBI:61402"/>
        <dbReference type="EC" id="3.6.1.73"/>
    </reaction>
</comment>
<evidence type="ECO:0000256" key="10">
    <source>
        <dbReference type="ARBA" id="ARBA00048174"/>
    </source>
</evidence>
<evidence type="ECO:0000256" key="6">
    <source>
        <dbReference type="ARBA" id="ARBA00022842"/>
    </source>
</evidence>
<evidence type="ECO:0000313" key="13">
    <source>
        <dbReference type="EMBL" id="MDQ0254983.1"/>
    </source>
</evidence>
<evidence type="ECO:0000256" key="3">
    <source>
        <dbReference type="ARBA" id="ARBA00022723"/>
    </source>
</evidence>
<reference evidence="13 14" key="1">
    <citation type="submission" date="2023-07" db="EMBL/GenBank/DDBJ databases">
        <title>Genomic Encyclopedia of Type Strains, Phase IV (KMG-IV): sequencing the most valuable type-strain genomes for metagenomic binning, comparative biology and taxonomic classification.</title>
        <authorList>
            <person name="Goeker M."/>
        </authorList>
    </citation>
    <scope>NUCLEOTIDE SEQUENCE [LARGE SCALE GENOMIC DNA]</scope>
    <source>
        <strain evidence="13 14">DSM 9768</strain>
    </source>
</reference>
<sequence length="174" mass="19294">MVSEIYIGSTNPAKVRAVEKVFLPPAVVVPRDVPSSVSPQPRSDEETMLGAINRAKYLIEYTDASVAIGLEGGVVENEAGMLLCNWGALIAKKNGIYTAGGARIYLPKDIAEEIRTGRELGEVIDEWTGRNNIRKKEGTIGILTYGEIDRIEMFKHIVKLLYGQWKFDIERKKG</sequence>
<evidence type="ECO:0000313" key="14">
    <source>
        <dbReference type="Proteomes" id="UP001230005"/>
    </source>
</evidence>
<dbReference type="EMBL" id="JAUSUG010000008">
    <property type="protein sequence ID" value="MDQ0254983.1"/>
    <property type="molecule type" value="Genomic_DNA"/>
</dbReference>
<evidence type="ECO:0000256" key="9">
    <source>
        <dbReference type="ARBA" id="ARBA00038901"/>
    </source>
</evidence>
<feature type="domain" description="Non-canonical purine NTP phosphatase/PRRC1" evidence="12">
    <location>
        <begin position="8"/>
        <end position="158"/>
    </location>
</feature>
<dbReference type="PANTHER" id="PTHR34699">
    <property type="match status" value="1"/>
</dbReference>
<dbReference type="RefSeq" id="WP_307325718.1">
    <property type="nucleotide sequence ID" value="NZ_JAUSUG010000008.1"/>
</dbReference>
<evidence type="ECO:0000256" key="8">
    <source>
        <dbReference type="ARBA" id="ARBA00023211"/>
    </source>
</evidence>
<evidence type="ECO:0000256" key="7">
    <source>
        <dbReference type="ARBA" id="ARBA00023080"/>
    </source>
</evidence>
<evidence type="ECO:0000256" key="11">
    <source>
        <dbReference type="ARBA" id="ARBA00048781"/>
    </source>
</evidence>
<organism evidence="13 14">
    <name type="scientific">Evansella vedderi</name>
    <dbReference type="NCBI Taxonomy" id="38282"/>
    <lineage>
        <taxon>Bacteria</taxon>
        <taxon>Bacillati</taxon>
        <taxon>Bacillota</taxon>
        <taxon>Bacilli</taxon>
        <taxon>Bacillales</taxon>
        <taxon>Bacillaceae</taxon>
        <taxon>Evansella</taxon>
    </lineage>
</organism>
<keyword evidence="14" id="KW-1185">Reference proteome</keyword>